<name>A0A836YUV7_9LACO</name>
<keyword evidence="2" id="KW-0238">DNA-binding</keyword>
<dbReference type="Proteomes" id="UP000026921">
    <property type="component" value="Unassembled WGS sequence"/>
</dbReference>
<reference evidence="3 4" key="1">
    <citation type="journal article" date="2015" name="Stand. Genomic Sci.">
        <title>High quality draft genome of Lactobacillus kunkeei EFB6, isolated from a German European foulbrood outbreak of honeybees.</title>
        <authorList>
            <person name="Djukic M."/>
            <person name="Poehlein A."/>
            <person name="Strauss J."/>
            <person name="Tann F.J."/>
            <person name="Leimbach A."/>
            <person name="Hoppert M."/>
            <person name="Daniel R."/>
        </authorList>
    </citation>
    <scope>NUCLEOTIDE SEQUENCE [LARGE SCALE GENOMIC DNA]</scope>
    <source>
        <strain evidence="3 4">EFB6</strain>
    </source>
</reference>
<evidence type="ECO:0008006" key="5">
    <source>
        <dbReference type="Google" id="ProtNLM"/>
    </source>
</evidence>
<evidence type="ECO:0000256" key="2">
    <source>
        <dbReference type="ARBA" id="ARBA00023125"/>
    </source>
</evidence>
<dbReference type="RefSeq" id="WP_034534880.1">
    <property type="nucleotide sequence ID" value="NZ_AZBY01000020.1"/>
</dbReference>
<dbReference type="SUPFAM" id="SSF116734">
    <property type="entry name" value="DNA methylase specificity domain"/>
    <property type="match status" value="1"/>
</dbReference>
<dbReference type="Gene3D" id="3.90.220.20">
    <property type="entry name" value="DNA methylase specificity domains"/>
    <property type="match status" value="1"/>
</dbReference>
<evidence type="ECO:0000313" key="3">
    <source>
        <dbReference type="EMBL" id="KDB00561.1"/>
    </source>
</evidence>
<dbReference type="GO" id="GO:0009307">
    <property type="term" value="P:DNA restriction-modification system"/>
    <property type="evidence" value="ECO:0007669"/>
    <property type="project" value="UniProtKB-KW"/>
</dbReference>
<accession>A0A836YUV7</accession>
<proteinExistence type="predicted"/>
<evidence type="ECO:0000256" key="1">
    <source>
        <dbReference type="ARBA" id="ARBA00022747"/>
    </source>
</evidence>
<keyword evidence="1" id="KW-0680">Restriction system</keyword>
<organism evidence="3 4">
    <name type="scientific">Apilactobacillus kunkeei EFB6</name>
    <dbReference type="NCBI Taxonomy" id="1419324"/>
    <lineage>
        <taxon>Bacteria</taxon>
        <taxon>Bacillati</taxon>
        <taxon>Bacillota</taxon>
        <taxon>Bacilli</taxon>
        <taxon>Lactobacillales</taxon>
        <taxon>Lactobacillaceae</taxon>
        <taxon>Apilactobacillus</taxon>
    </lineage>
</organism>
<dbReference type="GO" id="GO:0003677">
    <property type="term" value="F:DNA binding"/>
    <property type="evidence" value="ECO:0007669"/>
    <property type="project" value="UniProtKB-KW"/>
</dbReference>
<sequence length="178" mass="20655">MTKLGELIELTNGRNSGRIKNDEGYAEYSTFDFKNDINMATDYTHNNDDSSFLTYTGQMLFSVVKGDATIVSEHNKGKIIKDFFIKVDVDTNKIYPWYLCYMINESEVVKREKYLNSKGVNVLRFTSSFFKDLNLNIPNMKEQIKIGDLYKYSTANQYLEKKLADNKKEIVKNYLLGL</sequence>
<dbReference type="AlphaFoldDB" id="A0A836YUV7"/>
<protein>
    <recommendedName>
        <fullName evidence="5">Type I restriction modification DNA specificity domain-containing protein</fullName>
    </recommendedName>
</protein>
<gene>
    <name evidence="3" type="ORF">LAKU_20c00060</name>
</gene>
<dbReference type="EMBL" id="AZBY01000020">
    <property type="protein sequence ID" value="KDB00561.1"/>
    <property type="molecule type" value="Genomic_DNA"/>
</dbReference>
<comment type="caution">
    <text evidence="3">The sequence shown here is derived from an EMBL/GenBank/DDBJ whole genome shotgun (WGS) entry which is preliminary data.</text>
</comment>
<dbReference type="InterPro" id="IPR044946">
    <property type="entry name" value="Restrct_endonuc_typeI_TRD_sf"/>
</dbReference>
<evidence type="ECO:0000313" key="4">
    <source>
        <dbReference type="Proteomes" id="UP000026921"/>
    </source>
</evidence>